<dbReference type="EMBL" id="CBTJ020000024">
    <property type="protein sequence ID" value="CDI01646.1"/>
    <property type="molecule type" value="Genomic_DNA"/>
</dbReference>
<dbReference type="PANTHER" id="PTHR42923:SF3">
    <property type="entry name" value="PROTOPORPHYRINOGEN OXIDASE"/>
    <property type="match status" value="1"/>
</dbReference>
<dbReference type="STRING" id="1400863.BN873_190040"/>
<dbReference type="SUPFAM" id="SSF51905">
    <property type="entry name" value="FAD/NAD(P)-binding domain"/>
    <property type="match status" value="1"/>
</dbReference>
<dbReference type="GO" id="GO:0016491">
    <property type="term" value="F:oxidoreductase activity"/>
    <property type="evidence" value="ECO:0007669"/>
    <property type="project" value="TreeGrafter"/>
</dbReference>
<evidence type="ECO:0000313" key="2">
    <source>
        <dbReference type="Proteomes" id="UP000035760"/>
    </source>
</evidence>
<dbReference type="PRINTS" id="PR00469">
    <property type="entry name" value="PNDRDTASEII"/>
</dbReference>
<dbReference type="InterPro" id="IPR036188">
    <property type="entry name" value="FAD/NAD-bd_sf"/>
</dbReference>
<dbReference type="OrthoDB" id="9769600at2"/>
<dbReference type="Pfam" id="PF13450">
    <property type="entry name" value="NAD_binding_8"/>
    <property type="match status" value="1"/>
</dbReference>
<comment type="caution">
    <text evidence="1">The sequence shown here is derived from an EMBL/GenBank/DDBJ whole genome shotgun (WGS) entry which is preliminary data.</text>
</comment>
<dbReference type="Gene3D" id="3.50.50.60">
    <property type="entry name" value="FAD/NAD(P)-binding domain"/>
    <property type="match status" value="3"/>
</dbReference>
<reference evidence="1" key="1">
    <citation type="submission" date="2013-07" db="EMBL/GenBank/DDBJ databases">
        <authorList>
            <person name="McIlroy S."/>
        </authorList>
    </citation>
    <scope>NUCLEOTIDE SEQUENCE [LARGE SCALE GENOMIC DNA]</scope>
    <source>
        <strain evidence="1">Run_A_D11</strain>
    </source>
</reference>
<proteinExistence type="predicted"/>
<dbReference type="InterPro" id="IPR050464">
    <property type="entry name" value="Zeta_carotene_desat/Oxidored"/>
</dbReference>
<dbReference type="RefSeq" id="WP_048670969.1">
    <property type="nucleotide sequence ID" value="NZ_CBTJ020000024.1"/>
</dbReference>
<reference evidence="1" key="2">
    <citation type="submission" date="2014-03" db="EMBL/GenBank/DDBJ databases">
        <title>Candidatus Competibacter-lineage genomes retrieved from metagenomes reveal functional metabolic diversity.</title>
        <authorList>
            <person name="McIlroy S.J."/>
            <person name="Albertsen M."/>
            <person name="Andresen E.K."/>
            <person name="Saunders A.M."/>
            <person name="Kristiansen R."/>
            <person name="Stokholm-Bjerregaard M."/>
            <person name="Nielsen K.L."/>
            <person name="Nielsen P.H."/>
        </authorList>
    </citation>
    <scope>NUCLEOTIDE SEQUENCE</scope>
    <source>
        <strain evidence="1">Run_A_D11</strain>
    </source>
</reference>
<sequence>MPDDDLLIVGAGVAGLSMACYAAAAGVRVRVLEQEKQPGGCLHSHRFTGDLDGFWLELGAHSCFNSYSDLLALLEFSDVLKQLRRREKVGFRLFAAEAVHTIPSKLSIVELLGAPFRLLGTRKAGHTVGDYYGHIVGRRNYSAVFGPAFDAVVCQSAANYPADHLFRPRPRRKEFPRGFTFSAGLQTIADVLAKQAGVEIEYGRTVQSIRRDGPDFIVQLEGVSYSAHRVCLATPVAIAADLLRSVLPALAERLTEIGVAVVESVGVGLPRERVSLPPLAGLIGCGETFYSAVSRDTLPDARFRGFTFHFRPGVLTEEGKLQRIAQVLGVARSELNLENVKAKRNQLPMLRASHGQWTEAVNALLPGSGLALTGNYFGGVAIEDCVARSKAEFERLQREG</sequence>
<evidence type="ECO:0000313" key="1">
    <source>
        <dbReference type="EMBL" id="CDI01646.1"/>
    </source>
</evidence>
<protein>
    <submittedName>
        <fullName evidence="1">Amine oxidase</fullName>
    </submittedName>
</protein>
<accession>W6M2D1</accession>
<organism evidence="1 2">
    <name type="scientific">Candidatus Competibacter denitrificans Run_A_D11</name>
    <dbReference type="NCBI Taxonomy" id="1400863"/>
    <lineage>
        <taxon>Bacteria</taxon>
        <taxon>Pseudomonadati</taxon>
        <taxon>Pseudomonadota</taxon>
        <taxon>Gammaproteobacteria</taxon>
        <taxon>Candidatus Competibacteraceae</taxon>
        <taxon>Candidatus Competibacter</taxon>
    </lineage>
</organism>
<dbReference type="Gene3D" id="3.90.660.20">
    <property type="entry name" value="Protoporphyrinogen oxidase, mitochondrial, domain 2"/>
    <property type="match status" value="2"/>
</dbReference>
<gene>
    <name evidence="1" type="ORF">BN873_190040</name>
</gene>
<name>W6M2D1_9GAMM</name>
<dbReference type="PANTHER" id="PTHR42923">
    <property type="entry name" value="PROTOPORPHYRINOGEN OXIDASE"/>
    <property type="match status" value="1"/>
</dbReference>
<dbReference type="AlphaFoldDB" id="W6M2D1"/>
<keyword evidence="2" id="KW-1185">Reference proteome</keyword>
<dbReference type="Proteomes" id="UP000035760">
    <property type="component" value="Unassembled WGS sequence"/>
</dbReference>